<feature type="transmembrane region" description="Helical" evidence="1">
    <location>
        <begin position="133"/>
        <end position="155"/>
    </location>
</feature>
<feature type="transmembrane region" description="Helical" evidence="1">
    <location>
        <begin position="73"/>
        <end position="94"/>
    </location>
</feature>
<feature type="transmembrane region" description="Helical" evidence="1">
    <location>
        <begin position="100"/>
        <end position="121"/>
    </location>
</feature>
<keyword evidence="4" id="KW-1185">Reference proteome</keyword>
<evidence type="ECO:0000313" key="4">
    <source>
        <dbReference type="Proteomes" id="UP000078046"/>
    </source>
</evidence>
<dbReference type="EMBL" id="LWCA01001418">
    <property type="protein sequence ID" value="OAF65160.1"/>
    <property type="molecule type" value="Genomic_DNA"/>
</dbReference>
<keyword evidence="2" id="KW-0732">Signal</keyword>
<evidence type="ECO:0000256" key="2">
    <source>
        <dbReference type="SAM" id="SignalP"/>
    </source>
</evidence>
<dbReference type="AlphaFoldDB" id="A0A177ATK9"/>
<keyword evidence="1" id="KW-0812">Transmembrane</keyword>
<gene>
    <name evidence="3" type="ORF">A3Q56_07133</name>
</gene>
<keyword evidence="1" id="KW-1133">Transmembrane helix</keyword>
<comment type="caution">
    <text evidence="3">The sequence shown here is derived from an EMBL/GenBank/DDBJ whole genome shotgun (WGS) entry which is preliminary data.</text>
</comment>
<reference evidence="3 4" key="1">
    <citation type="submission" date="2016-04" db="EMBL/GenBank/DDBJ databases">
        <title>The genome of Intoshia linei affirms orthonectids as highly simplified spiralians.</title>
        <authorList>
            <person name="Mikhailov K.V."/>
            <person name="Slusarev G.S."/>
            <person name="Nikitin M.A."/>
            <person name="Logacheva M.D."/>
            <person name="Penin A."/>
            <person name="Aleoshin V."/>
            <person name="Panchin Y.V."/>
        </authorList>
    </citation>
    <scope>NUCLEOTIDE SEQUENCE [LARGE SCALE GENOMIC DNA]</scope>
    <source>
        <strain evidence="3">Intl2013</strain>
        <tissue evidence="3">Whole animal</tissue>
    </source>
</reference>
<dbReference type="Proteomes" id="UP000078046">
    <property type="component" value="Unassembled WGS sequence"/>
</dbReference>
<keyword evidence="1" id="KW-0472">Membrane</keyword>
<proteinExistence type="predicted"/>
<name>A0A177ATK9_9BILA</name>
<feature type="transmembrane region" description="Helical" evidence="1">
    <location>
        <begin position="161"/>
        <end position="180"/>
    </location>
</feature>
<evidence type="ECO:0000313" key="3">
    <source>
        <dbReference type="EMBL" id="OAF65160.1"/>
    </source>
</evidence>
<evidence type="ECO:0000256" key="1">
    <source>
        <dbReference type="SAM" id="Phobius"/>
    </source>
</evidence>
<sequence length="187" mass="21124">MNKLTFVFFFVFVAAIHGLPSINEVKDVTIGSFQNVALLAYKMNTVKWGSIFQKTVDNAYRMRNSESKTEKEAFFYILLAPLAIYEVHSLIAVIIGRSYIILSILNLISFAYPIYVIVTMHENIVTTGHNIKMFLTGAVFVLAVEFTVEIVNFFYQTGMVSSLIVVPISQISVALSFEVMKNKDLKE</sequence>
<organism evidence="3 4">
    <name type="scientific">Intoshia linei</name>
    <dbReference type="NCBI Taxonomy" id="1819745"/>
    <lineage>
        <taxon>Eukaryota</taxon>
        <taxon>Metazoa</taxon>
        <taxon>Spiralia</taxon>
        <taxon>Lophotrochozoa</taxon>
        <taxon>Mesozoa</taxon>
        <taxon>Orthonectida</taxon>
        <taxon>Rhopaluridae</taxon>
        <taxon>Intoshia</taxon>
    </lineage>
</organism>
<protein>
    <submittedName>
        <fullName evidence="3">Uncharacterized protein</fullName>
    </submittedName>
</protein>
<feature type="chain" id="PRO_5008056734" evidence="2">
    <location>
        <begin position="19"/>
        <end position="187"/>
    </location>
</feature>
<accession>A0A177ATK9</accession>
<feature type="signal peptide" evidence="2">
    <location>
        <begin position="1"/>
        <end position="18"/>
    </location>
</feature>